<feature type="domain" description="N-acetyltransferase" evidence="2">
    <location>
        <begin position="4"/>
        <end position="148"/>
    </location>
</feature>
<dbReference type="Proteomes" id="UP000635071">
    <property type="component" value="Unassembled WGS sequence"/>
</dbReference>
<dbReference type="Pfam" id="PF00583">
    <property type="entry name" value="Acetyltransf_1"/>
    <property type="match status" value="1"/>
</dbReference>
<keyword evidence="1" id="KW-0808">Transferase</keyword>
<dbReference type="GO" id="GO:0008080">
    <property type="term" value="F:N-acetyltransferase activity"/>
    <property type="evidence" value="ECO:0007669"/>
    <property type="project" value="InterPro"/>
</dbReference>
<evidence type="ECO:0000259" key="2">
    <source>
        <dbReference type="PROSITE" id="PS51186"/>
    </source>
</evidence>
<gene>
    <name evidence="3" type="ORF">GCM10011529_05570</name>
</gene>
<organism evidence="3 4">
    <name type="scientific">Sandarakinorhabdus glacialis</name>
    <dbReference type="NCBI Taxonomy" id="1614636"/>
    <lineage>
        <taxon>Bacteria</taxon>
        <taxon>Pseudomonadati</taxon>
        <taxon>Pseudomonadota</taxon>
        <taxon>Alphaproteobacteria</taxon>
        <taxon>Sphingomonadales</taxon>
        <taxon>Sphingosinicellaceae</taxon>
        <taxon>Sandarakinorhabdus</taxon>
    </lineage>
</organism>
<dbReference type="PROSITE" id="PS51186">
    <property type="entry name" value="GNAT"/>
    <property type="match status" value="1"/>
</dbReference>
<comment type="caution">
    <text evidence="3">The sequence shown here is derived from an EMBL/GenBank/DDBJ whole genome shotgun (WGS) entry which is preliminary data.</text>
</comment>
<reference evidence="3" key="1">
    <citation type="journal article" date="2014" name="Int. J. Syst. Evol. Microbiol.">
        <title>Complete genome sequence of Corynebacterium casei LMG S-19264T (=DSM 44701T), isolated from a smear-ripened cheese.</title>
        <authorList>
            <consortium name="US DOE Joint Genome Institute (JGI-PGF)"/>
            <person name="Walter F."/>
            <person name="Albersmeier A."/>
            <person name="Kalinowski J."/>
            <person name="Ruckert C."/>
        </authorList>
    </citation>
    <scope>NUCLEOTIDE SEQUENCE</scope>
    <source>
        <strain evidence="3">CGMCC 1.15519</strain>
    </source>
</reference>
<dbReference type="SUPFAM" id="SSF55729">
    <property type="entry name" value="Acyl-CoA N-acyltransferases (Nat)"/>
    <property type="match status" value="1"/>
</dbReference>
<proteinExistence type="predicted"/>
<dbReference type="AlphaFoldDB" id="A0A916ZLA5"/>
<dbReference type="InterPro" id="IPR000182">
    <property type="entry name" value="GNAT_dom"/>
</dbReference>
<dbReference type="CDD" id="cd04301">
    <property type="entry name" value="NAT_SF"/>
    <property type="match status" value="1"/>
</dbReference>
<sequence>MGPIVTAQCRYYSAAHDWHGNMEQLLLEVTANFLKSHIPGRSKCWIAEQDDQILGSIFCVDAGDSIAQLRLLYLDPAARGHGLGTKLIAECVNFARAAGYRELMLWTHAVLLPARRLYAAAGFVITATADHDEFGRTEPGETWTLHLK</sequence>
<evidence type="ECO:0000313" key="4">
    <source>
        <dbReference type="Proteomes" id="UP000635071"/>
    </source>
</evidence>
<reference evidence="3" key="2">
    <citation type="submission" date="2020-09" db="EMBL/GenBank/DDBJ databases">
        <authorList>
            <person name="Sun Q."/>
            <person name="Zhou Y."/>
        </authorList>
    </citation>
    <scope>NUCLEOTIDE SEQUENCE</scope>
    <source>
        <strain evidence="3">CGMCC 1.15519</strain>
    </source>
</reference>
<dbReference type="InterPro" id="IPR050769">
    <property type="entry name" value="NAT_camello-type"/>
</dbReference>
<dbReference type="Gene3D" id="3.40.630.30">
    <property type="match status" value="1"/>
</dbReference>
<dbReference type="PANTHER" id="PTHR13947">
    <property type="entry name" value="GNAT FAMILY N-ACETYLTRANSFERASE"/>
    <property type="match status" value="1"/>
</dbReference>
<protein>
    <recommendedName>
        <fullName evidence="2">N-acetyltransferase domain-containing protein</fullName>
    </recommendedName>
</protein>
<dbReference type="InterPro" id="IPR016181">
    <property type="entry name" value="Acyl_CoA_acyltransferase"/>
</dbReference>
<dbReference type="EMBL" id="BMJM01000001">
    <property type="protein sequence ID" value="GGE02042.1"/>
    <property type="molecule type" value="Genomic_DNA"/>
</dbReference>
<evidence type="ECO:0000313" key="3">
    <source>
        <dbReference type="EMBL" id="GGE02042.1"/>
    </source>
</evidence>
<keyword evidence="4" id="KW-1185">Reference proteome</keyword>
<dbReference type="PANTHER" id="PTHR13947:SF37">
    <property type="entry name" value="LD18367P"/>
    <property type="match status" value="1"/>
</dbReference>
<name>A0A916ZLA5_9SPHN</name>
<accession>A0A916ZLA5</accession>
<evidence type="ECO:0000256" key="1">
    <source>
        <dbReference type="ARBA" id="ARBA00022679"/>
    </source>
</evidence>